<dbReference type="Proteomes" id="UP000094849">
    <property type="component" value="Unassembled WGS sequence"/>
</dbReference>
<keyword evidence="6" id="KW-0812">Transmembrane</keyword>
<keyword evidence="13" id="KW-1185">Reference proteome</keyword>
<comment type="subcellular location">
    <subcellularLocation>
        <location evidence="1">Cell inner membrane</location>
    </subcellularLocation>
</comment>
<dbReference type="Pfam" id="PF14341">
    <property type="entry name" value="PilX_N"/>
    <property type="match status" value="1"/>
</dbReference>
<keyword evidence="5" id="KW-0997">Cell inner membrane</keyword>
<gene>
    <name evidence="12" type="ORF">A3196_13670</name>
</gene>
<protein>
    <submittedName>
        <fullName evidence="12">Uncharacterized protein</fullName>
    </submittedName>
</protein>
<dbReference type="GO" id="GO:0009306">
    <property type="term" value="P:protein secretion"/>
    <property type="evidence" value="ECO:0007669"/>
    <property type="project" value="InterPro"/>
</dbReference>
<feature type="domain" description="T2SS protein K first SAM-like" evidence="11">
    <location>
        <begin position="118"/>
        <end position="206"/>
    </location>
</feature>
<evidence type="ECO:0000259" key="11">
    <source>
        <dbReference type="Pfam" id="PF21687"/>
    </source>
</evidence>
<dbReference type="InterPro" id="IPR005628">
    <property type="entry name" value="GspK"/>
</dbReference>
<comment type="similarity">
    <text evidence="2">Belongs to the GSP K family.</text>
</comment>
<reference evidence="12 13" key="1">
    <citation type="submission" date="2016-03" db="EMBL/GenBank/DDBJ databases">
        <title>Chemosynthetic sulphur-oxidizing symbionts of marine invertebrate animals are capable of nitrogen fixation.</title>
        <authorList>
            <person name="Petersen J.M."/>
            <person name="Kemper A."/>
            <person name="Gruber-Vodicka H."/>
            <person name="Cardini U."/>
            <person name="Geest Mvander."/>
            <person name="Kleiner M."/>
            <person name="Bulgheresi S."/>
            <person name="Fussmann M."/>
            <person name="Herbold C."/>
            <person name="Seah B.K.B."/>
            <person name="Antony C.Paul."/>
            <person name="Liu D."/>
            <person name="Belitz A."/>
            <person name="Weber M."/>
        </authorList>
    </citation>
    <scope>NUCLEOTIDE SEQUENCE [LARGE SCALE GENOMIC DNA]</scope>
    <source>
        <strain evidence="12">G_D</strain>
    </source>
</reference>
<evidence type="ECO:0000256" key="5">
    <source>
        <dbReference type="ARBA" id="ARBA00022519"/>
    </source>
</evidence>
<evidence type="ECO:0000256" key="1">
    <source>
        <dbReference type="ARBA" id="ARBA00004533"/>
    </source>
</evidence>
<keyword evidence="3" id="KW-0813">Transport</keyword>
<sequence length="303" mass="33430">MTRQTAHNSRRVKGSFAASRHNRGVALILVLWLVALLTIIAASFSTQSKVESRLAGNAKDALQAKLLAESGFSRAVMELMVISPQQRWNFNGQLYPLQTSQGDLEISIRNASGLLDLNKASGDQLNRLFVLISDNPEEREALADRLNDWRDADDLRRLNGAEDKDYRAAGYDYTTAGKDLTSLEELAYVMGFDAARVNRLRPYVTLNSDAATVDFRYASQQLTALLTSSDQSGSELTEALDQLDSELADLDLSQGGGSSQSKVFRIEVSARTKQGGHARIVADVGLKNRGRKPYSIHSWYESL</sequence>
<dbReference type="Pfam" id="PF21687">
    <property type="entry name" value="T2SSK_1st"/>
    <property type="match status" value="1"/>
</dbReference>
<feature type="domain" description="Type 4 fimbrial biogenesis protein PilX N-terminal" evidence="10">
    <location>
        <begin position="23"/>
        <end position="72"/>
    </location>
</feature>
<dbReference type="InterPro" id="IPR049031">
    <property type="entry name" value="T2SSK_SAM-like_1st"/>
</dbReference>
<dbReference type="PANTHER" id="PTHR38831:SF2">
    <property type="entry name" value="TYPE II SECRETION SYSTEM PROTEIN K"/>
    <property type="match status" value="1"/>
</dbReference>
<evidence type="ECO:0000259" key="10">
    <source>
        <dbReference type="Pfam" id="PF14341"/>
    </source>
</evidence>
<evidence type="ECO:0000256" key="7">
    <source>
        <dbReference type="ARBA" id="ARBA00022927"/>
    </source>
</evidence>
<keyword evidence="7" id="KW-0653">Protein transport</keyword>
<evidence type="ECO:0000256" key="4">
    <source>
        <dbReference type="ARBA" id="ARBA00022475"/>
    </source>
</evidence>
<evidence type="ECO:0000256" key="6">
    <source>
        <dbReference type="ARBA" id="ARBA00022692"/>
    </source>
</evidence>
<dbReference type="SUPFAM" id="SSF158544">
    <property type="entry name" value="GspK insert domain-like"/>
    <property type="match status" value="1"/>
</dbReference>
<dbReference type="PANTHER" id="PTHR38831">
    <property type="entry name" value="TYPE II SECRETION SYSTEM PROTEIN K"/>
    <property type="match status" value="1"/>
</dbReference>
<evidence type="ECO:0000256" key="8">
    <source>
        <dbReference type="ARBA" id="ARBA00022989"/>
    </source>
</evidence>
<evidence type="ECO:0000313" key="12">
    <source>
        <dbReference type="EMBL" id="ODB97715.1"/>
    </source>
</evidence>
<dbReference type="GO" id="GO:0005886">
    <property type="term" value="C:plasma membrane"/>
    <property type="evidence" value="ECO:0007669"/>
    <property type="project" value="UniProtKB-SubCell"/>
</dbReference>
<proteinExistence type="inferred from homology"/>
<organism evidence="12 13">
    <name type="scientific">Candidatus Thiodiazotropha endoloripes</name>
    <dbReference type="NCBI Taxonomy" id="1818881"/>
    <lineage>
        <taxon>Bacteria</taxon>
        <taxon>Pseudomonadati</taxon>
        <taxon>Pseudomonadota</taxon>
        <taxon>Gammaproteobacteria</taxon>
        <taxon>Chromatiales</taxon>
        <taxon>Sedimenticolaceae</taxon>
        <taxon>Candidatus Thiodiazotropha</taxon>
    </lineage>
</organism>
<dbReference type="RefSeq" id="WP_069019959.1">
    <property type="nucleotide sequence ID" value="NZ_LVJY01000005.1"/>
</dbReference>
<evidence type="ECO:0000256" key="3">
    <source>
        <dbReference type="ARBA" id="ARBA00022448"/>
    </source>
</evidence>
<evidence type="ECO:0000256" key="2">
    <source>
        <dbReference type="ARBA" id="ARBA00007246"/>
    </source>
</evidence>
<dbReference type="InterPro" id="IPR038072">
    <property type="entry name" value="GspK_central_sf"/>
</dbReference>
<comment type="caution">
    <text evidence="12">The sequence shown here is derived from an EMBL/GenBank/DDBJ whole genome shotgun (WGS) entry which is preliminary data.</text>
</comment>
<dbReference type="Gene3D" id="1.10.40.60">
    <property type="entry name" value="EpsJ-like"/>
    <property type="match status" value="1"/>
</dbReference>
<evidence type="ECO:0000313" key="13">
    <source>
        <dbReference type="Proteomes" id="UP000094849"/>
    </source>
</evidence>
<dbReference type="OrthoDB" id="9181871at2"/>
<dbReference type="AlphaFoldDB" id="A0A1E2UT62"/>
<dbReference type="STRING" id="1818881.A3196_13670"/>
<keyword evidence="8" id="KW-1133">Transmembrane helix</keyword>
<name>A0A1E2UT62_9GAMM</name>
<accession>A0A1E2UT62</accession>
<keyword evidence="4" id="KW-1003">Cell membrane</keyword>
<keyword evidence="9" id="KW-0472">Membrane</keyword>
<evidence type="ECO:0000256" key="9">
    <source>
        <dbReference type="ARBA" id="ARBA00023136"/>
    </source>
</evidence>
<dbReference type="InterPro" id="IPR025746">
    <property type="entry name" value="PilX_N_dom"/>
</dbReference>
<dbReference type="EMBL" id="LVJZ01000003">
    <property type="protein sequence ID" value="ODB97715.1"/>
    <property type="molecule type" value="Genomic_DNA"/>
</dbReference>